<protein>
    <submittedName>
        <fullName evidence="4">LINE-1 retrotransposable element ORF2 protein</fullName>
    </submittedName>
</protein>
<feature type="region of interest" description="Disordered" evidence="1">
    <location>
        <begin position="1"/>
        <end position="34"/>
    </location>
</feature>
<dbReference type="EMBL" id="CAMXCT020000695">
    <property type="protein sequence ID" value="CAL1135607.1"/>
    <property type="molecule type" value="Genomic_DNA"/>
</dbReference>
<accession>A0A9P1BYS3</accession>
<feature type="compositionally biased region" description="Low complexity" evidence="1">
    <location>
        <begin position="521"/>
        <end position="536"/>
    </location>
</feature>
<dbReference type="OrthoDB" id="442801at2759"/>
<organism evidence="2">
    <name type="scientific">Cladocopium goreaui</name>
    <dbReference type="NCBI Taxonomy" id="2562237"/>
    <lineage>
        <taxon>Eukaryota</taxon>
        <taxon>Sar</taxon>
        <taxon>Alveolata</taxon>
        <taxon>Dinophyceae</taxon>
        <taxon>Suessiales</taxon>
        <taxon>Symbiodiniaceae</taxon>
        <taxon>Cladocopium</taxon>
    </lineage>
</organism>
<dbReference type="InterPro" id="IPR052055">
    <property type="entry name" value="Hepadnavirus_pol/RT"/>
</dbReference>
<reference evidence="3" key="2">
    <citation type="submission" date="2024-04" db="EMBL/GenBank/DDBJ databases">
        <authorList>
            <person name="Chen Y."/>
            <person name="Shah S."/>
            <person name="Dougan E. K."/>
            <person name="Thang M."/>
            <person name="Chan C."/>
        </authorList>
    </citation>
    <scope>NUCLEOTIDE SEQUENCE [LARGE SCALE GENOMIC DNA]</scope>
</reference>
<evidence type="ECO:0000313" key="3">
    <source>
        <dbReference type="EMBL" id="CAL1135607.1"/>
    </source>
</evidence>
<dbReference type="PANTHER" id="PTHR33050:SF7">
    <property type="entry name" value="RIBONUCLEASE H"/>
    <property type="match status" value="1"/>
</dbReference>
<reference evidence="2" key="1">
    <citation type="submission" date="2022-10" db="EMBL/GenBank/DDBJ databases">
        <authorList>
            <person name="Chen Y."/>
            <person name="Dougan E. K."/>
            <person name="Chan C."/>
            <person name="Rhodes N."/>
            <person name="Thang M."/>
        </authorList>
    </citation>
    <scope>NUCLEOTIDE SEQUENCE</scope>
</reference>
<proteinExistence type="predicted"/>
<name>A0A9P1BYS3_9DINO</name>
<dbReference type="EMBL" id="CAMXCT030000695">
    <property type="protein sequence ID" value="CAL4769544.1"/>
    <property type="molecule type" value="Genomic_DNA"/>
</dbReference>
<keyword evidence="5" id="KW-1185">Reference proteome</keyword>
<feature type="region of interest" description="Disordered" evidence="1">
    <location>
        <begin position="1698"/>
        <end position="1724"/>
    </location>
</feature>
<feature type="compositionally biased region" description="Basic and acidic residues" evidence="1">
    <location>
        <begin position="19"/>
        <end position="34"/>
    </location>
</feature>
<evidence type="ECO:0000313" key="5">
    <source>
        <dbReference type="Proteomes" id="UP001152797"/>
    </source>
</evidence>
<dbReference type="Proteomes" id="UP001152797">
    <property type="component" value="Unassembled WGS sequence"/>
</dbReference>
<sequence>MAEQAMVEGLQSRPSRRRPQTEEEQHARKHREAQQKEYWSRELYLELKKFEAPALEHLEHCVSDRHLHMALAGRTRYNTLKRYVKTWMAFMQWLSAVKGTLEYPAITWMERIACMDVRLRVGESPVVASVRDYIVETLSKDAPPTKRAPRYPAVFLESFEALVENEALLLGTRLIAWLKLLKLWASLRWDDIQRIVPKELKYYGGRMTTILRVTKTTGPTKRVQELPVCVSEHCFVVSPFWLKTGFDLLKEHAAFERDYLLPKLNKEWSGFRRTMATYNDITSYSAVVRKMAKRPGSQEPLIDPALAGFWTEHSERATLPTGLALLRVHKDERDMLGRWKPDGSDTYIRMYNGIVSRLQQQFARALRDGNRTAMLDERDIVESANSWLSDRCDPISFEQMQFILSYLEDSLQCKVQPGWHLTEEGVDVEVPEGPSLNEEVPTTNESKANIEKETRKPLFVIVNNGRRCRRLHKSQGGCWMGREMTFKSATEYFQLPDESAFTHVCKVCWPKSTMKEALEDSSSSSSTSSSGSASSSDGQALKRGGADLRFTLSRNDVEDDLQAAFFTNGITTIQKFSSFFRSEDDLIQVMRDSFGTDAADGLEARAQLASVIYAWRETQTKQKRQAEVEAEMDTREWTKPIPTGDYINLRNAFMRVHGKIEDRVTPSKEYMEKKLQELENGEFRAELLSEVVSKDEVDPDVMVPVFDSKGSLSVKRGSTTVALPTGPEQLRRRLSVMLHCILMLALKHTNREEIQDMNRDIMERYKDYILGDYVWGLSSTDLQGNQIQTPPWSLILSYEHAVRCFKKGHSALNCKEDKAFEKQMVHVDAMALFENPEDLGAIQAGENRGIRPGSMWQFEKFLELLRWDKVDTAAFYQEDFGTEYLKPTRLLLGGFKRLPKHFALGPPCFDDQGFYAGPLERRSAKRQLVGRSGNGFATTGSEQWPSDMCKWIATEILEQFCAIYKQGPAVLADDGAQGTNSGVQDKYEILQPDGRKLVGGLGDPRKCQPPGKDRLFHDGAGLLSMGRWDVENRIWSMGEFWKQLRAGTVALIEKHLGDARALDRACFEMAVKGEKGCSIVRDEALKGEIRKFWISLLEGHGSTQTGLDHVAAGQPFYLRLMKELLKFGEDADCNFLLQGETGFPVGVLNPLPRTPHAYEEQTSWRLEDEPFMQEEIWRSNYQSVEEHVQFVRDHFDEECSEGLMEKLTIAEAKERYGDRIAISSLAVLVEENHNGKKRVIHDATHGTKVNNRIRCRDKTRSPSAREKQYLLAYFRKNRCSVFSLVGDISKAHRRFLHAPEERGLLACRILESDQFIYINKVGTFGLACASYWWGRIAGAGIRLTHELLGPTMPVELLLFADDLEALGASAGGRRGITLAFLYMSVLGFPFKWAKQRGGLRVEWIGLYTDYAAYKLGLSPKRAQWMHDWVLGLATSGVTTARNFEQGLGRLGFASLALTWERPFLGPLYNWSAAVRNKADSLRIPAMLRTILKFLAKRFATGGDLQSPPPLERPLKNDLVFYTDAKATESGAWIGGFKQGPDGKITAWFSEEISSSWAPWLHLKRDPKRIIAALELLASLVAVKLWMPPTGEASDATCWIRGSTDNQSNTYAYAISRWMSTKFPLTVFIMELSESLRLSRCNLTLDWIPRESNQLADDLTNEKFDHFEQEDRVRWDPTQQSWHVLDEFMLHANSFHTEMTRRKAEPQAPPAKKRKNTSSLELEPW</sequence>
<feature type="region of interest" description="Disordered" evidence="1">
    <location>
        <begin position="519"/>
        <end position="541"/>
    </location>
</feature>
<comment type="caution">
    <text evidence="2">The sequence shown here is derived from an EMBL/GenBank/DDBJ whole genome shotgun (WGS) entry which is preliminary data.</text>
</comment>
<evidence type="ECO:0000313" key="2">
    <source>
        <dbReference type="EMBL" id="CAI3982232.1"/>
    </source>
</evidence>
<gene>
    <name evidence="2" type="ORF">C1SCF055_LOCUS9953</name>
</gene>
<dbReference type="PANTHER" id="PTHR33050">
    <property type="entry name" value="REVERSE TRANSCRIPTASE DOMAIN-CONTAINING PROTEIN"/>
    <property type="match status" value="1"/>
</dbReference>
<dbReference type="EMBL" id="CAMXCT010000695">
    <property type="protein sequence ID" value="CAI3982232.1"/>
    <property type="molecule type" value="Genomic_DNA"/>
</dbReference>
<evidence type="ECO:0000256" key="1">
    <source>
        <dbReference type="SAM" id="MobiDB-lite"/>
    </source>
</evidence>
<evidence type="ECO:0000313" key="4">
    <source>
        <dbReference type="EMBL" id="CAL4769544.1"/>
    </source>
</evidence>